<reference evidence="12" key="2">
    <citation type="submission" date="2025-08" db="UniProtKB">
        <authorList>
            <consortium name="Ensembl"/>
        </authorList>
    </citation>
    <scope>IDENTIFICATION</scope>
</reference>
<dbReference type="PROSITE" id="PS51419">
    <property type="entry name" value="RAB"/>
    <property type="match status" value="1"/>
</dbReference>
<feature type="region of interest" description="Disordered" evidence="11">
    <location>
        <begin position="67"/>
        <end position="116"/>
    </location>
</feature>
<name>A0A670I8F4_PODMU</name>
<dbReference type="SMART" id="SM00176">
    <property type="entry name" value="RAN"/>
    <property type="match status" value="1"/>
</dbReference>
<dbReference type="GeneTree" id="ENSGT00940000161943"/>
<evidence type="ECO:0000313" key="12">
    <source>
        <dbReference type="Ensembl" id="ENSPMRP00000008085.1"/>
    </source>
</evidence>
<dbReference type="Proteomes" id="UP000472272">
    <property type="component" value="Chromosome 6"/>
</dbReference>
<comment type="subcellular location">
    <subcellularLocation>
        <location evidence="1">Cytoplasmic vesicle</location>
        <location evidence="1">Phagosome membrane</location>
        <topology evidence="1">Lipid-anchor</topology>
        <orientation evidence="1">Cytoplasmic side</orientation>
    </subcellularLocation>
</comment>
<dbReference type="SMART" id="SM00175">
    <property type="entry name" value="RAB"/>
    <property type="match status" value="1"/>
</dbReference>
<dbReference type="GO" id="GO:0005525">
    <property type="term" value="F:GTP binding"/>
    <property type="evidence" value="ECO:0007669"/>
    <property type="project" value="UniProtKB-KW"/>
</dbReference>
<dbReference type="SUPFAM" id="SSF52540">
    <property type="entry name" value="P-loop containing nucleoside triphosphate hydrolases"/>
    <property type="match status" value="1"/>
</dbReference>
<dbReference type="GO" id="GO:0002682">
    <property type="term" value="P:regulation of immune system process"/>
    <property type="evidence" value="ECO:0007669"/>
    <property type="project" value="UniProtKB-ARBA"/>
</dbReference>
<comment type="similarity">
    <text evidence="2">Belongs to the small GTPase superfamily. Rab family.</text>
</comment>
<evidence type="ECO:0000313" key="13">
    <source>
        <dbReference type="Proteomes" id="UP000472272"/>
    </source>
</evidence>
<dbReference type="GO" id="GO:0003924">
    <property type="term" value="F:GTPase activity"/>
    <property type="evidence" value="ECO:0007669"/>
    <property type="project" value="InterPro"/>
</dbReference>
<accession>A0A670I8F4</accession>
<dbReference type="PANTHER" id="PTHR47981:SF22">
    <property type="entry name" value="RAS-RELATED PROTEIN RAB-7B"/>
    <property type="match status" value="1"/>
</dbReference>
<keyword evidence="5" id="KW-0653">Protein transport</keyword>
<dbReference type="PROSITE" id="PS51420">
    <property type="entry name" value="RHO"/>
    <property type="match status" value="1"/>
</dbReference>
<keyword evidence="8" id="KW-0636">Prenylation</keyword>
<evidence type="ECO:0000256" key="7">
    <source>
        <dbReference type="ARBA" id="ARBA00023288"/>
    </source>
</evidence>
<evidence type="ECO:0000256" key="1">
    <source>
        <dbReference type="ARBA" id="ARBA00004616"/>
    </source>
</evidence>
<dbReference type="InterPro" id="IPR001806">
    <property type="entry name" value="Small_GTPase"/>
</dbReference>
<evidence type="ECO:0000256" key="5">
    <source>
        <dbReference type="ARBA" id="ARBA00022927"/>
    </source>
</evidence>
<dbReference type="InterPro" id="IPR005225">
    <property type="entry name" value="Small_GTP-bd"/>
</dbReference>
<comment type="function">
    <text evidence="9">Controls vesicular trafficking from endosomes to the trans-Golgi network (TGN). Acts as a negative regulator of TLR9 signaling and can suppress TLR9-triggered TNFA, IL6, and IFNB production in macrophages by promoting TLR9 lysosomal degradation. Also negatively regulates TLR4 signaling in macrophages by promoting lysosomal degradation of TLR4. Promotes megakaryocytic differentiation by increasing NF-kappa-B-dependent IL6 production and subsequently enhancing the association of STAT3 with GATA1. Not involved in the regulation of the EGF- and EGFR degradation pathway.</text>
</comment>
<keyword evidence="7" id="KW-0449">Lipoprotein</keyword>
<protein>
    <recommendedName>
        <fullName evidence="10">Ras-related protein Rab-7b</fullName>
    </recommendedName>
</protein>
<dbReference type="SMART" id="SM00173">
    <property type="entry name" value="RAS"/>
    <property type="match status" value="1"/>
</dbReference>
<keyword evidence="3" id="KW-0813">Transport</keyword>
<proteinExistence type="inferred from homology"/>
<evidence type="ECO:0000256" key="11">
    <source>
        <dbReference type="SAM" id="MobiDB-lite"/>
    </source>
</evidence>
<dbReference type="GO" id="GO:0005770">
    <property type="term" value="C:late endosome"/>
    <property type="evidence" value="ECO:0007669"/>
    <property type="project" value="UniProtKB-ARBA"/>
</dbReference>
<dbReference type="Gene3D" id="3.40.50.300">
    <property type="entry name" value="P-loop containing nucleotide triphosphate hydrolases"/>
    <property type="match status" value="1"/>
</dbReference>
<sequence>MLCTLQTLVRVSQTLNPLANSCHVWTASFCLSPPTGVGAGRTEKREKKKTHARGICGGKGSCSELLPSFLQHPPRPKGVSSARSREEPRGVCTGSRPRSSAKKPGRAGGGRPAPFMNSTKRVDLKLIIIGTLGVGKTSLLHRYVHKKFYEDYRTTLGASILTKMVVVDSSPLKLQIWDTGGQERFRSMVSTFYKGSDGCMLAFDVTDMDSFQSLDDWREDFLQRVIPMEQGFPMVVLGNKIDLKDRQVSKEAALSWCKEKDIAYFEVSAKNDINVVQAFETLARQALSRYNGIIENYLTDSIKLTPEDQPRTKCC</sequence>
<dbReference type="KEGG" id="pmua:114599322"/>
<reference evidence="12 13" key="1">
    <citation type="journal article" date="2019" name="Proc. Natl. Acad. Sci. U.S.A.">
        <title>Regulatory changes in pterin and carotenoid genes underlie balanced color polymorphisms in the wall lizard.</title>
        <authorList>
            <person name="Andrade P."/>
            <person name="Pinho C."/>
            <person name="Perez I de Lanuza G."/>
            <person name="Afonso S."/>
            <person name="Brejcha J."/>
            <person name="Rubin C.J."/>
            <person name="Wallerman O."/>
            <person name="Pereira P."/>
            <person name="Sabatino S.J."/>
            <person name="Bellati A."/>
            <person name="Pellitteri-Rosa D."/>
            <person name="Bosakova Z."/>
            <person name="Bunikis I."/>
            <person name="Carretero M.A."/>
            <person name="Feiner N."/>
            <person name="Marsik P."/>
            <person name="Pauperio F."/>
            <person name="Salvi D."/>
            <person name="Soler L."/>
            <person name="While G.M."/>
            <person name="Uller T."/>
            <person name="Font E."/>
            <person name="Andersson L."/>
            <person name="Carneiro M."/>
        </authorList>
    </citation>
    <scope>NUCLEOTIDE SEQUENCE</scope>
</reference>
<dbReference type="GO" id="GO:0090385">
    <property type="term" value="P:phagosome-lysosome fusion"/>
    <property type="evidence" value="ECO:0007669"/>
    <property type="project" value="TreeGrafter"/>
</dbReference>
<dbReference type="PANTHER" id="PTHR47981">
    <property type="entry name" value="RAB FAMILY"/>
    <property type="match status" value="1"/>
</dbReference>
<evidence type="ECO:0000256" key="8">
    <source>
        <dbReference type="ARBA" id="ARBA00023289"/>
    </source>
</evidence>
<dbReference type="Pfam" id="PF00071">
    <property type="entry name" value="Ras"/>
    <property type="match status" value="1"/>
</dbReference>
<evidence type="ECO:0000256" key="6">
    <source>
        <dbReference type="ARBA" id="ARBA00023134"/>
    </source>
</evidence>
<dbReference type="Ensembl" id="ENSPMRT00000008645.1">
    <property type="protein sequence ID" value="ENSPMRP00000008085.1"/>
    <property type="gene ID" value="ENSPMRG00000005475.1"/>
</dbReference>
<dbReference type="PROSITE" id="PS51421">
    <property type="entry name" value="RAS"/>
    <property type="match status" value="1"/>
</dbReference>
<dbReference type="OrthoDB" id="1436450at2759"/>
<dbReference type="GO" id="GO:0015031">
    <property type="term" value="P:protein transport"/>
    <property type="evidence" value="ECO:0007669"/>
    <property type="project" value="UniProtKB-KW"/>
</dbReference>
<organism evidence="12 13">
    <name type="scientific">Podarcis muralis</name>
    <name type="common">Wall lizard</name>
    <name type="synonym">Lacerta muralis</name>
    <dbReference type="NCBI Taxonomy" id="64176"/>
    <lineage>
        <taxon>Eukaryota</taxon>
        <taxon>Metazoa</taxon>
        <taxon>Chordata</taxon>
        <taxon>Craniata</taxon>
        <taxon>Vertebrata</taxon>
        <taxon>Euteleostomi</taxon>
        <taxon>Lepidosauria</taxon>
        <taxon>Squamata</taxon>
        <taxon>Bifurcata</taxon>
        <taxon>Unidentata</taxon>
        <taxon>Episquamata</taxon>
        <taxon>Laterata</taxon>
        <taxon>Lacertibaenia</taxon>
        <taxon>Lacertidae</taxon>
        <taxon>Podarcis</taxon>
    </lineage>
</organism>
<reference evidence="12" key="3">
    <citation type="submission" date="2025-09" db="UniProtKB">
        <authorList>
            <consortium name="Ensembl"/>
        </authorList>
    </citation>
    <scope>IDENTIFICATION</scope>
</reference>
<evidence type="ECO:0000256" key="4">
    <source>
        <dbReference type="ARBA" id="ARBA00022741"/>
    </source>
</evidence>
<evidence type="ECO:0000256" key="3">
    <source>
        <dbReference type="ARBA" id="ARBA00022448"/>
    </source>
</evidence>
<dbReference type="InterPro" id="IPR027417">
    <property type="entry name" value="P-loop_NTPase"/>
</dbReference>
<keyword evidence="6" id="KW-0342">GTP-binding</keyword>
<evidence type="ECO:0000256" key="10">
    <source>
        <dbReference type="ARBA" id="ARBA00067801"/>
    </source>
</evidence>
<dbReference type="SMART" id="SM00174">
    <property type="entry name" value="RHO"/>
    <property type="match status" value="1"/>
</dbReference>
<evidence type="ECO:0000256" key="9">
    <source>
        <dbReference type="ARBA" id="ARBA00058158"/>
    </source>
</evidence>
<dbReference type="GeneID" id="114599322"/>
<dbReference type="PROSITE" id="PS51417">
    <property type="entry name" value="ARF"/>
    <property type="match status" value="1"/>
</dbReference>
<dbReference type="FunFam" id="3.40.50.300:FF:000751">
    <property type="entry name" value="Rab family GTPase, putative"/>
    <property type="match status" value="1"/>
</dbReference>
<keyword evidence="13" id="KW-1185">Reference proteome</keyword>
<evidence type="ECO:0000256" key="2">
    <source>
        <dbReference type="ARBA" id="ARBA00006270"/>
    </source>
</evidence>
<dbReference type="AlphaFoldDB" id="A0A670I8F4"/>
<dbReference type="GO" id="GO:0005764">
    <property type="term" value="C:lysosome"/>
    <property type="evidence" value="ECO:0007669"/>
    <property type="project" value="TreeGrafter"/>
</dbReference>
<dbReference type="RefSeq" id="XP_028590193.1">
    <property type="nucleotide sequence ID" value="XM_028734360.1"/>
</dbReference>
<keyword evidence="4" id="KW-0547">Nucleotide-binding</keyword>
<dbReference type="GO" id="GO:0030670">
    <property type="term" value="C:phagocytic vesicle membrane"/>
    <property type="evidence" value="ECO:0007669"/>
    <property type="project" value="UniProtKB-SubCell"/>
</dbReference>
<dbReference type="GO" id="GO:0008333">
    <property type="term" value="P:endosome to lysosome transport"/>
    <property type="evidence" value="ECO:0007669"/>
    <property type="project" value="TreeGrafter"/>
</dbReference>
<gene>
    <name evidence="12" type="primary">RAB7B</name>
</gene>
<dbReference type="PRINTS" id="PR00449">
    <property type="entry name" value="RASTRNSFRMNG"/>
</dbReference>
<dbReference type="NCBIfam" id="TIGR00231">
    <property type="entry name" value="small_GTP"/>
    <property type="match status" value="1"/>
</dbReference>
<dbReference type="CTD" id="338382"/>